<evidence type="ECO:0000256" key="1">
    <source>
        <dbReference type="SAM" id="MobiDB-lite"/>
    </source>
</evidence>
<dbReference type="SUPFAM" id="SSF54523">
    <property type="entry name" value="Pili subunits"/>
    <property type="match status" value="1"/>
</dbReference>
<dbReference type="EMBL" id="MFJK01000004">
    <property type="protein sequence ID" value="OGG19740.1"/>
    <property type="molecule type" value="Genomic_DNA"/>
</dbReference>
<keyword evidence="2" id="KW-0472">Membrane</keyword>
<proteinExistence type="predicted"/>
<organism evidence="3 4">
    <name type="scientific">Candidatus Gottesmanbacteria bacterium RIFCSPHIGHO2_01_FULL_47_48</name>
    <dbReference type="NCBI Taxonomy" id="1798381"/>
    <lineage>
        <taxon>Bacteria</taxon>
        <taxon>Candidatus Gottesmaniibacteriota</taxon>
    </lineage>
</organism>
<feature type="region of interest" description="Disordered" evidence="1">
    <location>
        <begin position="81"/>
        <end position="102"/>
    </location>
</feature>
<comment type="caution">
    <text evidence="3">The sequence shown here is derived from an EMBL/GenBank/DDBJ whole genome shotgun (WGS) entry which is preliminary data.</text>
</comment>
<dbReference type="STRING" id="1798381.A2721_01140"/>
<dbReference type="InterPro" id="IPR045584">
    <property type="entry name" value="Pilin-like"/>
</dbReference>
<accession>A0A1F6A4S8</accession>
<dbReference type="Proteomes" id="UP000177871">
    <property type="component" value="Unassembled WGS sequence"/>
</dbReference>
<protein>
    <submittedName>
        <fullName evidence="3">Uncharacterized protein</fullName>
    </submittedName>
</protein>
<evidence type="ECO:0000256" key="2">
    <source>
        <dbReference type="SAM" id="Phobius"/>
    </source>
</evidence>
<evidence type="ECO:0000313" key="4">
    <source>
        <dbReference type="Proteomes" id="UP000177871"/>
    </source>
</evidence>
<name>A0A1F6A4S8_9BACT</name>
<feature type="transmembrane region" description="Helical" evidence="2">
    <location>
        <begin position="21"/>
        <end position="50"/>
    </location>
</feature>
<gene>
    <name evidence="3" type="ORF">A2721_01140</name>
</gene>
<dbReference type="AlphaFoldDB" id="A0A1F6A4S8"/>
<keyword evidence="2" id="KW-0812">Transmembrane</keyword>
<keyword evidence="2" id="KW-1133">Transmembrane helix</keyword>
<evidence type="ECO:0000313" key="3">
    <source>
        <dbReference type="EMBL" id="OGG19740.1"/>
    </source>
</evidence>
<sequence>MRNKSTSTTVHRFLFTVDGSVGFSILEVMLAVAIFAIFGVSAAIGIVGALQTNRVALEKTIATQYASEGLEAARSIRNQSYPTFTSPGGPTGISQSPTTGSWQWSGSSNILDSRYTRTITLSTVQRDGNGNIVSSGGTDDPNTRKVTSQVTWNFVSNRSLDVSLSEYLTNWKAAIVTSRGGMLVYGDGGTTTDAMKYRLLNPDGTWAAVQNFPDFDTDSTNKVLMVIRVYASSNRNEKIALTRHYNGASQYIYAHVWDGTTWSSSLFGSFNATNFLTVHNVDGTYLNNGDFLAVYSDNSQTPKYRIWNGVSWTPDPPAVGAPTTIVGNIPLNIVIKNRPNTDEALMAVYDQGSDTNTSYFDSTGWSAALEHAIQAPTNTKEFVDFSWSVQNPAKGALIAASASNDRSMNMKICTAPCPTPAGWSAATQTSNQGVLGAMEIDSRKGAEEYITCDKDASNDIYCFKGNNTPLFTNPSNRLITNNTDSGIQRSFDFVFEAISGTQGVIVYSDATNIAKLKKYQAGINPDPDSFDLNPTSINPSNPLNSVLKTVRLRPLSDNDDIMILMGDASSPARFYTAVWDGSNNSIYTSPPDKAFLAQGSNGSSGLEYWYGFAWDQY</sequence>
<reference evidence="3 4" key="1">
    <citation type="journal article" date="2016" name="Nat. Commun.">
        <title>Thousands of microbial genomes shed light on interconnected biogeochemical processes in an aquifer system.</title>
        <authorList>
            <person name="Anantharaman K."/>
            <person name="Brown C.T."/>
            <person name="Hug L.A."/>
            <person name="Sharon I."/>
            <person name="Castelle C.J."/>
            <person name="Probst A.J."/>
            <person name="Thomas B.C."/>
            <person name="Singh A."/>
            <person name="Wilkins M.J."/>
            <person name="Karaoz U."/>
            <person name="Brodie E.L."/>
            <person name="Williams K.H."/>
            <person name="Hubbard S.S."/>
            <person name="Banfield J.F."/>
        </authorList>
    </citation>
    <scope>NUCLEOTIDE SEQUENCE [LARGE SCALE GENOMIC DNA]</scope>
</reference>